<dbReference type="Pfam" id="PF00595">
    <property type="entry name" value="PDZ"/>
    <property type="match status" value="1"/>
</dbReference>
<dbReference type="PROSITE" id="PS50017">
    <property type="entry name" value="DEATH_DOMAIN"/>
    <property type="match status" value="1"/>
</dbReference>
<dbReference type="RefSeq" id="XP_006816591.1">
    <property type="nucleotide sequence ID" value="XM_006816528.1"/>
</dbReference>
<reference evidence="5" key="1">
    <citation type="submission" date="2025-08" db="UniProtKB">
        <authorList>
            <consortium name="RefSeq"/>
        </authorList>
    </citation>
    <scope>IDENTIFICATION</scope>
    <source>
        <tissue evidence="5">Testes</tissue>
    </source>
</reference>
<dbReference type="Pfam" id="PF00531">
    <property type="entry name" value="Death"/>
    <property type="match status" value="1"/>
</dbReference>
<proteinExistence type="predicted"/>
<dbReference type="InterPro" id="IPR001478">
    <property type="entry name" value="PDZ"/>
</dbReference>
<accession>A0ABM0M9A0</accession>
<feature type="domain" description="PDZ" evidence="3">
    <location>
        <begin position="54"/>
        <end position="111"/>
    </location>
</feature>
<dbReference type="InterPro" id="IPR000488">
    <property type="entry name" value="Death_dom"/>
</dbReference>
<sequence>MIYLNINSVEVKPLDMLKQPEVCDENEIEDEEHFLLKCKLYTNNKEDRREIFTLIKEVFSNSPALGKLQRGDRILSVNGQHLQDTKKGINTASIVNRSLGDTVRLIIQRPIGIRERKPLNTTDIKLDMTDRTPALTSPSNSDSASKGATGFPRSPGKTQNLGRTEGKKRPHSGSSGASQPYTSKPIHEASGIQSEQTENQNRMPLHRPNFLACNQTYNSLPTVPQNGLHSTYHMSEDMDKMRSSSAVDPVLVSVNTDQLNITIRSKNNTNVVRPPCSVKVNIDKSPTHAPQKDNGIFVMESLPMLLTPTPSGNGCTCLASWNVKDAFRKVIPKHKNFNHHRSHGDENCNNVNSAEDAATDNYNDDARKPVPENCTSSDKCTCHEDTRINQDTHISRIPCGLLLVICQHLNIKVLTGRDWRGLADEMGKTVHDIQILEQLDDPCRELLQEWGMGVNATLGRLIAILLNPRLDRQDVVVIQIPRLLFRCQGCYSDAKVVIQIPTLLFRYKGCYSDTKIVIQIQRLLFRYQGCYSDIKVVIQISRLLFRYQGCYSDIKVVIQISRLLFRYQGCYSDTKVVQIPRLLFRYQGCCSDTKIVVQIPRLLFRYKGCYSDIKVVIQISRLLFRYQGCYSDTKVVIQIPRLLFRYQGCYSDTKVVIQILCFIIIL</sequence>
<dbReference type="SUPFAM" id="SSF50156">
    <property type="entry name" value="PDZ domain-like"/>
    <property type="match status" value="1"/>
</dbReference>
<feature type="domain" description="Death" evidence="2">
    <location>
        <begin position="415"/>
        <end position="465"/>
    </location>
</feature>
<evidence type="ECO:0000313" key="4">
    <source>
        <dbReference type="Proteomes" id="UP000694865"/>
    </source>
</evidence>
<evidence type="ECO:0000259" key="3">
    <source>
        <dbReference type="PROSITE" id="PS50106"/>
    </source>
</evidence>
<dbReference type="InterPro" id="IPR036034">
    <property type="entry name" value="PDZ_sf"/>
</dbReference>
<name>A0ABM0M9A0_SACKO</name>
<dbReference type="Proteomes" id="UP000694865">
    <property type="component" value="Unplaced"/>
</dbReference>
<feature type="compositionally biased region" description="Polar residues" evidence="1">
    <location>
        <begin position="172"/>
        <end position="182"/>
    </location>
</feature>
<gene>
    <name evidence="5" type="primary">LOC102803448</name>
</gene>
<evidence type="ECO:0000313" key="5">
    <source>
        <dbReference type="RefSeq" id="XP_006816591.1"/>
    </source>
</evidence>
<feature type="region of interest" description="Disordered" evidence="1">
    <location>
        <begin position="338"/>
        <end position="370"/>
    </location>
</feature>
<dbReference type="SUPFAM" id="SSF47986">
    <property type="entry name" value="DEATH domain"/>
    <property type="match status" value="1"/>
</dbReference>
<evidence type="ECO:0000256" key="1">
    <source>
        <dbReference type="SAM" id="MobiDB-lite"/>
    </source>
</evidence>
<feature type="compositionally biased region" description="Polar residues" evidence="1">
    <location>
        <begin position="134"/>
        <end position="146"/>
    </location>
</feature>
<dbReference type="GeneID" id="102803448"/>
<evidence type="ECO:0000259" key="2">
    <source>
        <dbReference type="PROSITE" id="PS50017"/>
    </source>
</evidence>
<protein>
    <submittedName>
        <fullName evidence="5">Uncharacterized protein LOC102803448</fullName>
    </submittedName>
</protein>
<organism evidence="4 5">
    <name type="scientific">Saccoglossus kowalevskii</name>
    <name type="common">Acorn worm</name>
    <dbReference type="NCBI Taxonomy" id="10224"/>
    <lineage>
        <taxon>Eukaryota</taxon>
        <taxon>Metazoa</taxon>
        <taxon>Hemichordata</taxon>
        <taxon>Enteropneusta</taxon>
        <taxon>Harrimaniidae</taxon>
        <taxon>Saccoglossus</taxon>
    </lineage>
</organism>
<dbReference type="SMART" id="SM00228">
    <property type="entry name" value="PDZ"/>
    <property type="match status" value="1"/>
</dbReference>
<dbReference type="InterPro" id="IPR011029">
    <property type="entry name" value="DEATH-like_dom_sf"/>
</dbReference>
<dbReference type="Gene3D" id="2.30.42.10">
    <property type="match status" value="1"/>
</dbReference>
<dbReference type="PROSITE" id="PS50106">
    <property type="entry name" value="PDZ"/>
    <property type="match status" value="1"/>
</dbReference>
<feature type="region of interest" description="Disordered" evidence="1">
    <location>
        <begin position="122"/>
        <end position="197"/>
    </location>
</feature>
<dbReference type="Gene3D" id="1.10.533.10">
    <property type="entry name" value="Death Domain, Fas"/>
    <property type="match status" value="1"/>
</dbReference>
<keyword evidence="4" id="KW-1185">Reference proteome</keyword>